<feature type="compositionally biased region" description="Polar residues" evidence="1">
    <location>
        <begin position="134"/>
        <end position="143"/>
    </location>
</feature>
<feature type="region of interest" description="Disordered" evidence="1">
    <location>
        <begin position="29"/>
        <end position="56"/>
    </location>
</feature>
<feature type="region of interest" description="Disordered" evidence="1">
    <location>
        <begin position="68"/>
        <end position="102"/>
    </location>
</feature>
<accession>A0A1F7EZB9</accession>
<proteinExistence type="predicted"/>
<evidence type="ECO:0000256" key="1">
    <source>
        <dbReference type="SAM" id="MobiDB-lite"/>
    </source>
</evidence>
<dbReference type="Proteomes" id="UP000179243">
    <property type="component" value="Unassembled WGS sequence"/>
</dbReference>
<feature type="region of interest" description="Disordered" evidence="1">
    <location>
        <begin position="124"/>
        <end position="146"/>
    </location>
</feature>
<evidence type="ECO:0000313" key="2">
    <source>
        <dbReference type="EMBL" id="OGJ99743.1"/>
    </source>
</evidence>
<protein>
    <submittedName>
        <fullName evidence="2">Uncharacterized protein</fullName>
    </submittedName>
</protein>
<dbReference type="AlphaFoldDB" id="A0A1F7EZB9"/>
<organism evidence="2 3">
    <name type="scientific">Candidatus Raymondbacteria bacterium RIFOXYD12_FULL_49_13</name>
    <dbReference type="NCBI Taxonomy" id="1817890"/>
    <lineage>
        <taxon>Bacteria</taxon>
        <taxon>Raymondiibacteriota</taxon>
    </lineage>
</organism>
<name>A0A1F7EZB9_UNCRA</name>
<gene>
    <name evidence="2" type="ORF">A2519_12420</name>
</gene>
<comment type="caution">
    <text evidence="2">The sequence shown here is derived from an EMBL/GenBank/DDBJ whole genome shotgun (WGS) entry which is preliminary data.</text>
</comment>
<reference evidence="2 3" key="1">
    <citation type="journal article" date="2016" name="Nat. Commun.">
        <title>Thousands of microbial genomes shed light on interconnected biogeochemical processes in an aquifer system.</title>
        <authorList>
            <person name="Anantharaman K."/>
            <person name="Brown C.T."/>
            <person name="Hug L.A."/>
            <person name="Sharon I."/>
            <person name="Castelle C.J."/>
            <person name="Probst A.J."/>
            <person name="Thomas B.C."/>
            <person name="Singh A."/>
            <person name="Wilkins M.J."/>
            <person name="Karaoz U."/>
            <person name="Brodie E.L."/>
            <person name="Williams K.H."/>
            <person name="Hubbard S.S."/>
            <person name="Banfield J.F."/>
        </authorList>
    </citation>
    <scope>NUCLEOTIDE SEQUENCE [LARGE SCALE GENOMIC DNA]</scope>
</reference>
<sequence>MTKLILFIIFLNIAGSIFKKWAKKKRLAEAQAQPQDPVAVPHAQAPEEEEKKVFDFDDPGRELADFFKRLEGNAAAPAEEEEQPARPAPDIERSPITTSSVRLTELEKKEAAWKEAEKRTILEGHDAPAPQQDPFETNASNNGDGEVGVWKERKVENYLDSKTPLITETEHSSPIVAGELSLPGALEPALSFSQRLAAMPLMQQGIILSEVLGKPRSLQSN</sequence>
<dbReference type="EMBL" id="MFYX01000160">
    <property type="protein sequence ID" value="OGJ99743.1"/>
    <property type="molecule type" value="Genomic_DNA"/>
</dbReference>
<evidence type="ECO:0000313" key="3">
    <source>
        <dbReference type="Proteomes" id="UP000179243"/>
    </source>
</evidence>